<feature type="transmembrane region" description="Helical" evidence="1">
    <location>
        <begin position="55"/>
        <end position="76"/>
    </location>
</feature>
<feature type="domain" description="Phosphatidic acid phosphatase type 2/haloperoxidase" evidence="2">
    <location>
        <begin position="81"/>
        <end position="194"/>
    </location>
</feature>
<feature type="transmembrane region" description="Helical" evidence="1">
    <location>
        <begin position="123"/>
        <end position="141"/>
    </location>
</feature>
<proteinExistence type="predicted"/>
<feature type="transmembrane region" description="Helical" evidence="1">
    <location>
        <begin position="83"/>
        <end position="103"/>
    </location>
</feature>
<dbReference type="SMART" id="SM00014">
    <property type="entry name" value="acidPPc"/>
    <property type="match status" value="1"/>
</dbReference>
<dbReference type="Pfam" id="PF01569">
    <property type="entry name" value="PAP2"/>
    <property type="match status" value="1"/>
</dbReference>
<accession>A0A328TYI7</accession>
<dbReference type="InterPro" id="IPR036938">
    <property type="entry name" value="PAP2/HPO_sf"/>
</dbReference>
<dbReference type="CDD" id="cd03392">
    <property type="entry name" value="PAP2_like_2"/>
    <property type="match status" value="1"/>
</dbReference>
<dbReference type="PANTHER" id="PTHR14969">
    <property type="entry name" value="SPHINGOSINE-1-PHOSPHATE PHOSPHOHYDROLASE"/>
    <property type="match status" value="1"/>
</dbReference>
<feature type="transmembrane region" description="Helical" evidence="1">
    <location>
        <begin position="179"/>
        <end position="197"/>
    </location>
</feature>
<dbReference type="EMBL" id="QLUW01000006">
    <property type="protein sequence ID" value="RAP73705.1"/>
    <property type="molecule type" value="Genomic_DNA"/>
</dbReference>
<reference evidence="3 4" key="1">
    <citation type="submission" date="2018-06" db="EMBL/GenBank/DDBJ databases">
        <title>Paenibacillus montanisoli sp. nov., isolated from mountain area soil.</title>
        <authorList>
            <person name="Wu M."/>
        </authorList>
    </citation>
    <scope>NUCLEOTIDE SEQUENCE [LARGE SCALE GENOMIC DNA]</scope>
    <source>
        <strain evidence="3 4">RA17</strain>
    </source>
</reference>
<dbReference type="InterPro" id="IPR000326">
    <property type="entry name" value="PAP2/HPO"/>
</dbReference>
<dbReference type="SUPFAM" id="SSF48317">
    <property type="entry name" value="Acid phosphatase/Vanadium-dependent haloperoxidase"/>
    <property type="match status" value="1"/>
</dbReference>
<dbReference type="Gene3D" id="1.20.144.10">
    <property type="entry name" value="Phosphatidic acid phosphatase type 2/haloperoxidase"/>
    <property type="match status" value="2"/>
</dbReference>
<name>A0A328TYI7_9BACL</name>
<keyword evidence="4" id="KW-1185">Reference proteome</keyword>
<dbReference type="RefSeq" id="WP_112885288.1">
    <property type="nucleotide sequence ID" value="NZ_QLUW01000006.1"/>
</dbReference>
<dbReference type="OrthoDB" id="9789113at2"/>
<keyword evidence="1" id="KW-0472">Membrane</keyword>
<evidence type="ECO:0000256" key="1">
    <source>
        <dbReference type="SAM" id="Phobius"/>
    </source>
</evidence>
<evidence type="ECO:0000259" key="2">
    <source>
        <dbReference type="SMART" id="SM00014"/>
    </source>
</evidence>
<dbReference type="AlphaFoldDB" id="A0A328TYI7"/>
<evidence type="ECO:0000313" key="4">
    <source>
        <dbReference type="Proteomes" id="UP000249260"/>
    </source>
</evidence>
<dbReference type="Proteomes" id="UP000249260">
    <property type="component" value="Unassembled WGS sequence"/>
</dbReference>
<protein>
    <recommendedName>
        <fullName evidence="2">Phosphatidic acid phosphatase type 2/haloperoxidase domain-containing protein</fullName>
    </recommendedName>
</protein>
<feature type="transmembrane region" description="Helical" evidence="1">
    <location>
        <begin position="153"/>
        <end position="173"/>
    </location>
</feature>
<comment type="caution">
    <text evidence="3">The sequence shown here is derived from an EMBL/GenBank/DDBJ whole genome shotgun (WGS) entry which is preliminary data.</text>
</comment>
<sequence>MLWLILLILAIAGFQGLSMLVSHNQLKRFDEAIISAVQGQENDTLTAIAKVLSKIGSSSIFIPAVLVIAIILFIVLKHRKELVLLLGGLLGSTLLNSLLKSIYHRARPDIHRIVEQQGFSYPSGHSMSSFTFYFLITYLLWRHIPRRSWRIALLLFSAAMIIGIGLSRIYLGVHYPSDILAGYWVSACWVALCIRLFRSWARTGK</sequence>
<gene>
    <name evidence="3" type="ORF">DL346_25920</name>
</gene>
<evidence type="ECO:0000313" key="3">
    <source>
        <dbReference type="EMBL" id="RAP73705.1"/>
    </source>
</evidence>
<organism evidence="3 4">
    <name type="scientific">Paenibacillus montanisoli</name>
    <dbReference type="NCBI Taxonomy" id="2081970"/>
    <lineage>
        <taxon>Bacteria</taxon>
        <taxon>Bacillati</taxon>
        <taxon>Bacillota</taxon>
        <taxon>Bacilli</taxon>
        <taxon>Bacillales</taxon>
        <taxon>Paenibacillaceae</taxon>
        <taxon>Paenibacillus</taxon>
    </lineage>
</organism>
<keyword evidence="1" id="KW-0812">Transmembrane</keyword>
<keyword evidence="1" id="KW-1133">Transmembrane helix</keyword>
<dbReference type="PANTHER" id="PTHR14969:SF13">
    <property type="entry name" value="AT30094P"/>
    <property type="match status" value="1"/>
</dbReference>